<reference evidence="1" key="2">
    <citation type="submission" date="2023-06" db="EMBL/GenBank/DDBJ databases">
        <authorList>
            <consortium name="Lawrence Berkeley National Laboratory"/>
            <person name="Haridas S."/>
            <person name="Hensen N."/>
            <person name="Bonometti L."/>
            <person name="Westerberg I."/>
            <person name="Brannstrom I.O."/>
            <person name="Guillou S."/>
            <person name="Cros-Aarteil S."/>
            <person name="Calhoun S."/>
            <person name="Kuo A."/>
            <person name="Mondo S."/>
            <person name="Pangilinan J."/>
            <person name="Riley R."/>
            <person name="Labutti K."/>
            <person name="Andreopoulos B."/>
            <person name="Lipzen A."/>
            <person name="Chen C."/>
            <person name="Yanf M."/>
            <person name="Daum C."/>
            <person name="Ng V."/>
            <person name="Clum A."/>
            <person name="Steindorff A."/>
            <person name="Ohm R."/>
            <person name="Martin F."/>
            <person name="Silar P."/>
            <person name="Natvig D."/>
            <person name="Lalanne C."/>
            <person name="Gautier V."/>
            <person name="Ament-Velasquez S.L."/>
            <person name="Kruys A."/>
            <person name="Hutchinson M.I."/>
            <person name="Powell A.J."/>
            <person name="Barry K."/>
            <person name="Miller A.N."/>
            <person name="Grigoriev I.V."/>
            <person name="Debuchy R."/>
            <person name="Gladieux P."/>
            <person name="Thoren M.H."/>
            <person name="Johannesson H."/>
        </authorList>
    </citation>
    <scope>NUCLEOTIDE SEQUENCE</scope>
    <source>
        <strain evidence="1">SMH4131-1</strain>
    </source>
</reference>
<gene>
    <name evidence="1" type="ORF">B0T19DRAFT_395279</name>
</gene>
<name>A0AAE0MK06_9PEZI</name>
<organism evidence="1 2">
    <name type="scientific">Cercophora scortea</name>
    <dbReference type="NCBI Taxonomy" id="314031"/>
    <lineage>
        <taxon>Eukaryota</taxon>
        <taxon>Fungi</taxon>
        <taxon>Dikarya</taxon>
        <taxon>Ascomycota</taxon>
        <taxon>Pezizomycotina</taxon>
        <taxon>Sordariomycetes</taxon>
        <taxon>Sordariomycetidae</taxon>
        <taxon>Sordariales</taxon>
        <taxon>Lasiosphaeriaceae</taxon>
        <taxon>Cercophora</taxon>
    </lineage>
</organism>
<keyword evidence="2" id="KW-1185">Reference proteome</keyword>
<protein>
    <submittedName>
        <fullName evidence="1">Uncharacterized protein</fullName>
    </submittedName>
</protein>
<reference evidence="1" key="1">
    <citation type="journal article" date="2023" name="Mol. Phylogenet. Evol.">
        <title>Genome-scale phylogeny and comparative genomics of the fungal order Sordariales.</title>
        <authorList>
            <person name="Hensen N."/>
            <person name="Bonometti L."/>
            <person name="Westerberg I."/>
            <person name="Brannstrom I.O."/>
            <person name="Guillou S."/>
            <person name="Cros-Aarteil S."/>
            <person name="Calhoun S."/>
            <person name="Haridas S."/>
            <person name="Kuo A."/>
            <person name="Mondo S."/>
            <person name="Pangilinan J."/>
            <person name="Riley R."/>
            <person name="LaButti K."/>
            <person name="Andreopoulos B."/>
            <person name="Lipzen A."/>
            <person name="Chen C."/>
            <person name="Yan M."/>
            <person name="Daum C."/>
            <person name="Ng V."/>
            <person name="Clum A."/>
            <person name="Steindorff A."/>
            <person name="Ohm R.A."/>
            <person name="Martin F."/>
            <person name="Silar P."/>
            <person name="Natvig D.O."/>
            <person name="Lalanne C."/>
            <person name="Gautier V."/>
            <person name="Ament-Velasquez S.L."/>
            <person name="Kruys A."/>
            <person name="Hutchinson M.I."/>
            <person name="Powell A.J."/>
            <person name="Barry K."/>
            <person name="Miller A.N."/>
            <person name="Grigoriev I.V."/>
            <person name="Debuchy R."/>
            <person name="Gladieux P."/>
            <person name="Hiltunen Thoren M."/>
            <person name="Johannesson H."/>
        </authorList>
    </citation>
    <scope>NUCLEOTIDE SEQUENCE</scope>
    <source>
        <strain evidence="1">SMH4131-1</strain>
    </source>
</reference>
<dbReference type="AlphaFoldDB" id="A0AAE0MK06"/>
<sequence length="111" mass="12342">MAIYLSILGFTAAPSTIPRRFRPVHHHPRHKVTFAGTFAETFAQPYLGTMTHQVCLTVWLGPDPSVPSRGDGHTWRVDQLACPRSGIYRDDVASVPTCTSSYSSRYFSVDS</sequence>
<evidence type="ECO:0000313" key="1">
    <source>
        <dbReference type="EMBL" id="KAK3335416.1"/>
    </source>
</evidence>
<comment type="caution">
    <text evidence="1">The sequence shown here is derived from an EMBL/GenBank/DDBJ whole genome shotgun (WGS) entry which is preliminary data.</text>
</comment>
<evidence type="ECO:0000313" key="2">
    <source>
        <dbReference type="Proteomes" id="UP001286456"/>
    </source>
</evidence>
<proteinExistence type="predicted"/>
<dbReference type="Proteomes" id="UP001286456">
    <property type="component" value="Unassembled WGS sequence"/>
</dbReference>
<dbReference type="EMBL" id="JAUEPO010000001">
    <property type="protein sequence ID" value="KAK3335416.1"/>
    <property type="molecule type" value="Genomic_DNA"/>
</dbReference>
<accession>A0AAE0MK06</accession>